<keyword evidence="1" id="KW-0732">Signal</keyword>
<accession>E4X6Y9</accession>
<proteinExistence type="predicted"/>
<sequence>MKWFGWCFLPLALSQPSDDFESAWDAETALLNDIFAVYNRVSINFILIN</sequence>
<evidence type="ECO:0000313" key="2">
    <source>
        <dbReference type="EMBL" id="CBY08049.1"/>
    </source>
</evidence>
<dbReference type="EMBL" id="FN653027">
    <property type="protein sequence ID" value="CBY08049.1"/>
    <property type="molecule type" value="Genomic_DNA"/>
</dbReference>
<dbReference type="Proteomes" id="UP000001307">
    <property type="component" value="Unassembled WGS sequence"/>
</dbReference>
<evidence type="ECO:0000256" key="1">
    <source>
        <dbReference type="SAM" id="SignalP"/>
    </source>
</evidence>
<keyword evidence="3" id="KW-1185">Reference proteome</keyword>
<gene>
    <name evidence="2" type="ORF">GSOID_T00003420001</name>
</gene>
<evidence type="ECO:0008006" key="4">
    <source>
        <dbReference type="Google" id="ProtNLM"/>
    </source>
</evidence>
<evidence type="ECO:0000313" key="3">
    <source>
        <dbReference type="Proteomes" id="UP000001307"/>
    </source>
</evidence>
<protein>
    <recommendedName>
        <fullName evidence="4">Neurotransmitter-gated ion-channel ligand-binding domain-containing protein</fullName>
    </recommendedName>
</protein>
<feature type="signal peptide" evidence="1">
    <location>
        <begin position="1"/>
        <end position="19"/>
    </location>
</feature>
<dbReference type="InParanoid" id="E4X6Y9"/>
<dbReference type="AlphaFoldDB" id="E4X6Y9"/>
<feature type="chain" id="PRO_5003190970" description="Neurotransmitter-gated ion-channel ligand-binding domain-containing protein" evidence="1">
    <location>
        <begin position="20"/>
        <end position="49"/>
    </location>
</feature>
<name>E4X6Y9_OIKDI</name>
<reference evidence="2" key="1">
    <citation type="journal article" date="2010" name="Science">
        <title>Plasticity of animal genome architecture unmasked by rapid evolution of a pelagic tunicate.</title>
        <authorList>
            <person name="Denoeud F."/>
            <person name="Henriet S."/>
            <person name="Mungpakdee S."/>
            <person name="Aury J.M."/>
            <person name="Da Silva C."/>
            <person name="Brinkmann H."/>
            <person name="Mikhaleva J."/>
            <person name="Olsen L.C."/>
            <person name="Jubin C."/>
            <person name="Canestro C."/>
            <person name="Bouquet J.M."/>
            <person name="Danks G."/>
            <person name="Poulain J."/>
            <person name="Campsteijn C."/>
            <person name="Adamski M."/>
            <person name="Cross I."/>
            <person name="Yadetie F."/>
            <person name="Muffato M."/>
            <person name="Louis A."/>
            <person name="Butcher S."/>
            <person name="Tsagkogeorga G."/>
            <person name="Konrad A."/>
            <person name="Singh S."/>
            <person name="Jensen M.F."/>
            <person name="Cong E.H."/>
            <person name="Eikeseth-Otteraa H."/>
            <person name="Noel B."/>
            <person name="Anthouard V."/>
            <person name="Porcel B.M."/>
            <person name="Kachouri-Lafond R."/>
            <person name="Nishino A."/>
            <person name="Ugolini M."/>
            <person name="Chourrout P."/>
            <person name="Nishida H."/>
            <person name="Aasland R."/>
            <person name="Huzurbazar S."/>
            <person name="Westhof E."/>
            <person name="Delsuc F."/>
            <person name="Lehrach H."/>
            <person name="Reinhardt R."/>
            <person name="Weissenbach J."/>
            <person name="Roy S.W."/>
            <person name="Artiguenave F."/>
            <person name="Postlethwait J.H."/>
            <person name="Manak J.R."/>
            <person name="Thompson E.M."/>
            <person name="Jaillon O."/>
            <person name="Du Pasquier L."/>
            <person name="Boudinot P."/>
            <person name="Liberles D.A."/>
            <person name="Volff J.N."/>
            <person name="Philippe H."/>
            <person name="Lenhard B."/>
            <person name="Roest Crollius H."/>
            <person name="Wincker P."/>
            <person name="Chourrout D."/>
        </authorList>
    </citation>
    <scope>NUCLEOTIDE SEQUENCE [LARGE SCALE GENOMIC DNA]</scope>
</reference>
<organism evidence="2">
    <name type="scientific">Oikopleura dioica</name>
    <name type="common">Tunicate</name>
    <dbReference type="NCBI Taxonomy" id="34765"/>
    <lineage>
        <taxon>Eukaryota</taxon>
        <taxon>Metazoa</taxon>
        <taxon>Chordata</taxon>
        <taxon>Tunicata</taxon>
        <taxon>Appendicularia</taxon>
        <taxon>Copelata</taxon>
        <taxon>Oikopleuridae</taxon>
        <taxon>Oikopleura</taxon>
    </lineage>
</organism>